<proteinExistence type="predicted"/>
<dbReference type="InterPro" id="IPR006439">
    <property type="entry name" value="HAD-SF_hydro_IA"/>
</dbReference>
<organism evidence="1 2">
    <name type="scientific">Streptomyces lydicus</name>
    <dbReference type="NCBI Taxonomy" id="47763"/>
    <lineage>
        <taxon>Bacteria</taxon>
        <taxon>Bacillati</taxon>
        <taxon>Actinomycetota</taxon>
        <taxon>Actinomycetes</taxon>
        <taxon>Kitasatosporales</taxon>
        <taxon>Streptomycetaceae</taxon>
        <taxon>Streptomyces</taxon>
    </lineage>
</organism>
<name>A0A1D7VLE7_9ACTN</name>
<protein>
    <submittedName>
        <fullName evidence="1">HAD family hydrolase</fullName>
    </submittedName>
</protein>
<keyword evidence="2" id="KW-1185">Reference proteome</keyword>
<dbReference type="InterPro" id="IPR036412">
    <property type="entry name" value="HAD-like_sf"/>
</dbReference>
<dbReference type="NCBIfam" id="TIGR01549">
    <property type="entry name" value="HAD-SF-IA-v1"/>
    <property type="match status" value="1"/>
</dbReference>
<dbReference type="AlphaFoldDB" id="A0A1D7VLE7"/>
<dbReference type="GO" id="GO:0005829">
    <property type="term" value="C:cytosol"/>
    <property type="evidence" value="ECO:0007669"/>
    <property type="project" value="TreeGrafter"/>
</dbReference>
<dbReference type="PANTHER" id="PTHR43434">
    <property type="entry name" value="PHOSPHOGLYCOLATE PHOSPHATASE"/>
    <property type="match status" value="1"/>
</dbReference>
<reference evidence="1 2" key="1">
    <citation type="submission" date="2016-09" db="EMBL/GenBank/DDBJ databases">
        <title>Complete genome sequencing of Streptomyces lydicus 103 and metabolic pathways analysis of antibiotic biosynthesis.</title>
        <authorList>
            <person name="Jia N."/>
            <person name="Ding M.-Z."/>
            <person name="Gao F."/>
            <person name="Yuan Y.-J."/>
        </authorList>
    </citation>
    <scope>NUCLEOTIDE SEQUENCE [LARGE SCALE GENOMIC DNA]</scope>
    <source>
        <strain evidence="1 2">103</strain>
    </source>
</reference>
<dbReference type="PANTHER" id="PTHR43434:SF16">
    <property type="entry name" value="BLL8046 PROTEIN"/>
    <property type="match status" value="1"/>
</dbReference>
<dbReference type="InterPro" id="IPR023214">
    <property type="entry name" value="HAD_sf"/>
</dbReference>
<dbReference type="RefSeq" id="WP_069569724.1">
    <property type="nucleotide sequence ID" value="NZ_CP017157.1"/>
</dbReference>
<gene>
    <name evidence="1" type="ORF">SL103_16110</name>
</gene>
<dbReference type="SUPFAM" id="SSF56784">
    <property type="entry name" value="HAD-like"/>
    <property type="match status" value="1"/>
</dbReference>
<dbReference type="NCBIfam" id="TIGR01509">
    <property type="entry name" value="HAD-SF-IA-v3"/>
    <property type="match status" value="1"/>
</dbReference>
<evidence type="ECO:0000313" key="2">
    <source>
        <dbReference type="Proteomes" id="UP000094094"/>
    </source>
</evidence>
<dbReference type="SFLD" id="SFLDS00003">
    <property type="entry name" value="Haloacid_Dehalogenase"/>
    <property type="match status" value="1"/>
</dbReference>
<dbReference type="SFLD" id="SFLDG01129">
    <property type="entry name" value="C1.5:_HAD__Beta-PGM__Phosphata"/>
    <property type="match status" value="1"/>
</dbReference>
<evidence type="ECO:0000313" key="1">
    <source>
        <dbReference type="EMBL" id="AOP47580.1"/>
    </source>
</evidence>
<dbReference type="KEGG" id="slc:SL103_16110"/>
<dbReference type="GO" id="GO:0006281">
    <property type="term" value="P:DNA repair"/>
    <property type="evidence" value="ECO:0007669"/>
    <property type="project" value="TreeGrafter"/>
</dbReference>
<dbReference type="InterPro" id="IPR050155">
    <property type="entry name" value="HAD-like_hydrolase_sf"/>
</dbReference>
<dbReference type="Gene3D" id="3.40.50.1000">
    <property type="entry name" value="HAD superfamily/HAD-like"/>
    <property type="match status" value="1"/>
</dbReference>
<accession>A0A1D7VLE7</accession>
<dbReference type="Pfam" id="PF00702">
    <property type="entry name" value="Hydrolase"/>
    <property type="match status" value="1"/>
</dbReference>
<dbReference type="Proteomes" id="UP000094094">
    <property type="component" value="Chromosome"/>
</dbReference>
<dbReference type="InterPro" id="IPR023198">
    <property type="entry name" value="PGP-like_dom2"/>
</dbReference>
<keyword evidence="1" id="KW-0378">Hydrolase</keyword>
<dbReference type="EMBL" id="CP017157">
    <property type="protein sequence ID" value="AOP47580.1"/>
    <property type="molecule type" value="Genomic_DNA"/>
</dbReference>
<dbReference type="OrthoDB" id="9793014at2"/>
<dbReference type="GO" id="GO:0008967">
    <property type="term" value="F:phosphoglycolate phosphatase activity"/>
    <property type="evidence" value="ECO:0007669"/>
    <property type="project" value="TreeGrafter"/>
</dbReference>
<sequence>MNTDRRAALFDVDGTLVDTTYLHAVTWWEAFRQSGHRVPMADIHRAVGMGADHLIGHLLGPERDRDVDAAVSAAHKTLYAEYWPRLAPFDGAADLLRAVAGRGWTVVLASSASAAELNAMRTALDAEDALTAVTGADDVESSKPAPDLVQQALAEAGTEPGNAVFVGDTVWDMKAGARAGVACVGVLSGGHCRQDLLDAGAREVHDGPGALLARLESSLLK</sequence>
<dbReference type="Gene3D" id="1.10.150.240">
    <property type="entry name" value="Putative phosphatase, domain 2"/>
    <property type="match status" value="1"/>
</dbReference>